<feature type="region of interest" description="Disordered" evidence="1">
    <location>
        <begin position="100"/>
        <end position="124"/>
    </location>
</feature>
<evidence type="ECO:0000313" key="3">
    <source>
        <dbReference type="Proteomes" id="UP001148786"/>
    </source>
</evidence>
<dbReference type="AlphaFoldDB" id="A0A9W8K5Z6"/>
<evidence type="ECO:0000313" key="2">
    <source>
        <dbReference type="EMBL" id="KAJ3513782.1"/>
    </source>
</evidence>
<gene>
    <name evidence="2" type="ORF">NLJ89_g2758</name>
</gene>
<organism evidence="2 3">
    <name type="scientific">Agrocybe chaxingu</name>
    <dbReference type="NCBI Taxonomy" id="84603"/>
    <lineage>
        <taxon>Eukaryota</taxon>
        <taxon>Fungi</taxon>
        <taxon>Dikarya</taxon>
        <taxon>Basidiomycota</taxon>
        <taxon>Agaricomycotina</taxon>
        <taxon>Agaricomycetes</taxon>
        <taxon>Agaricomycetidae</taxon>
        <taxon>Agaricales</taxon>
        <taxon>Agaricineae</taxon>
        <taxon>Strophariaceae</taxon>
        <taxon>Agrocybe</taxon>
    </lineage>
</organism>
<protein>
    <submittedName>
        <fullName evidence="2">Uncharacterized protein</fullName>
    </submittedName>
</protein>
<feature type="compositionally biased region" description="Basic residues" evidence="1">
    <location>
        <begin position="203"/>
        <end position="215"/>
    </location>
</feature>
<accession>A0A9W8K5Z6</accession>
<feature type="region of interest" description="Disordered" evidence="1">
    <location>
        <begin position="137"/>
        <end position="215"/>
    </location>
</feature>
<dbReference type="EMBL" id="JANKHO010000179">
    <property type="protein sequence ID" value="KAJ3513782.1"/>
    <property type="molecule type" value="Genomic_DNA"/>
</dbReference>
<comment type="caution">
    <text evidence="2">The sequence shown here is derived from an EMBL/GenBank/DDBJ whole genome shotgun (WGS) entry which is preliminary data.</text>
</comment>
<sequence>MSNAPTPEKEGWKAAQPRISANGNQQFFVNTTNAYIVDTVTKLIDKAPSGAIEEGAGINVAHGATGLKVENSIFHSFTGTQEGDGFDMNAFFAQPPLLPRQSSTAHAEGASYSSTVQQTATSSDRNYARQLQVFSEHGLPRNISSPPLAPPNTPPYSPYPTPHTSTTGSTCAPKHAPSPRCPTHSIAPAQDDKKSKYPASSKKAGRTRNKVKTIS</sequence>
<evidence type="ECO:0000256" key="1">
    <source>
        <dbReference type="SAM" id="MobiDB-lite"/>
    </source>
</evidence>
<feature type="compositionally biased region" description="Pro residues" evidence="1">
    <location>
        <begin position="147"/>
        <end position="161"/>
    </location>
</feature>
<keyword evidence="3" id="KW-1185">Reference proteome</keyword>
<proteinExistence type="predicted"/>
<reference evidence="2" key="1">
    <citation type="submission" date="2022-07" db="EMBL/GenBank/DDBJ databases">
        <title>Genome Sequence of Agrocybe chaxingu.</title>
        <authorList>
            <person name="Buettner E."/>
        </authorList>
    </citation>
    <scope>NUCLEOTIDE SEQUENCE</scope>
    <source>
        <strain evidence="2">MP-N11</strain>
    </source>
</reference>
<dbReference type="Proteomes" id="UP001148786">
    <property type="component" value="Unassembled WGS sequence"/>
</dbReference>
<name>A0A9W8K5Z6_9AGAR</name>